<dbReference type="NCBIfam" id="TIGR03025">
    <property type="entry name" value="EPS_sugtrans"/>
    <property type="match status" value="1"/>
</dbReference>
<keyword evidence="6 7" id="KW-0472">Membrane</keyword>
<dbReference type="eggNOG" id="COG1086">
    <property type="taxonomic scope" value="Bacteria"/>
</dbReference>
<dbReference type="HOGENOM" id="CLU_024920_0_0_7"/>
<gene>
    <name evidence="9" type="ordered locus">Deba_3090</name>
</gene>
<evidence type="ECO:0000256" key="2">
    <source>
        <dbReference type="ARBA" id="ARBA00006464"/>
    </source>
</evidence>
<evidence type="ECO:0000313" key="9">
    <source>
        <dbReference type="EMBL" id="ADK86443.1"/>
    </source>
</evidence>
<organism evidence="9 10">
    <name type="scientific">Desulfarculus baarsii (strain ATCC 33931 / DSM 2075 / LMG 7858 / VKM B-1802 / 2st14)</name>
    <dbReference type="NCBI Taxonomy" id="644282"/>
    <lineage>
        <taxon>Bacteria</taxon>
        <taxon>Pseudomonadati</taxon>
        <taxon>Thermodesulfobacteriota</taxon>
        <taxon>Desulfarculia</taxon>
        <taxon>Desulfarculales</taxon>
        <taxon>Desulfarculaceae</taxon>
        <taxon>Desulfarculus</taxon>
    </lineage>
</organism>
<dbReference type="AlphaFoldDB" id="E1QLK8"/>
<dbReference type="Pfam" id="PF02397">
    <property type="entry name" value="Bac_transf"/>
    <property type="match status" value="1"/>
</dbReference>
<dbReference type="OrthoDB" id="9808602at2"/>
<feature type="transmembrane region" description="Helical" evidence="7">
    <location>
        <begin position="46"/>
        <end position="64"/>
    </location>
</feature>
<sequence>MRIPSSRPSPYLVGFLLIEAGLMALGSLLAVYLRTGDTAELFTWRYSWHRVVLVPLVLQVTFYYSDLHNFRVAHSFVWTVIRVIQATALGMLALAAIYYFAPRLFLGRGVLLMSFFIIAGLCIVWRGLYKWALTRDVLSTRIILLGSGHMADCILEELTARSDNPYRVAALVQPESFPERREDERCSGPSRDAGPNLMEFWAHLVRAPLYDDPGELLGLVRHHQADMIVVAMAERRQRTPLEELLRCRMAGVPVLTGEDFYEQIAGRILAERINPSWLIYSTGFRTSLLRLAAKRAMDLLLAALGLILSAPLTLLVALAVRLDSKGPIIYRQERVGQNNRVFTILKFRSMTVGAEDGSGPVWAQENDPRVTRVGRIIRVLRLDEIPQMWNVLRGDMSFVGPRPERPVFVEQLSAKLPYYRQRHNIKPGITGWAQLCHPYGASVAAALEKLNYDLYYIKHTNLTLDIQIIIQTVKVMITGGGGQ</sequence>
<comment type="subcellular location">
    <subcellularLocation>
        <location evidence="1">Membrane</location>
        <topology evidence="1">Multi-pass membrane protein</topology>
    </subcellularLocation>
</comment>
<dbReference type="RefSeq" id="WP_013259880.1">
    <property type="nucleotide sequence ID" value="NC_014365.1"/>
</dbReference>
<evidence type="ECO:0000256" key="4">
    <source>
        <dbReference type="ARBA" id="ARBA00022692"/>
    </source>
</evidence>
<accession>E1QLK8</accession>
<dbReference type="eggNOG" id="COG2148">
    <property type="taxonomic scope" value="Bacteria"/>
</dbReference>
<dbReference type="InterPro" id="IPR017464">
    <property type="entry name" value="Sugar_tfrase_EpsB_2"/>
</dbReference>
<dbReference type="KEGG" id="dbr:Deba_3090"/>
<dbReference type="PANTHER" id="PTHR30576:SF21">
    <property type="entry name" value="UDP-GLUCOSE:UNDECAPRENYL-PHOSPHATE GLUCOSE-1-PHOSPHATE TRANSFERASE"/>
    <property type="match status" value="1"/>
</dbReference>
<feature type="transmembrane region" description="Helical" evidence="7">
    <location>
        <begin position="76"/>
        <end position="99"/>
    </location>
</feature>
<keyword evidence="3 9" id="KW-0808">Transferase</keyword>
<name>E1QLK8_DESB2</name>
<evidence type="ECO:0000259" key="8">
    <source>
        <dbReference type="Pfam" id="PF02397"/>
    </source>
</evidence>
<dbReference type="GO" id="GO:0016020">
    <property type="term" value="C:membrane"/>
    <property type="evidence" value="ECO:0007669"/>
    <property type="project" value="UniProtKB-SubCell"/>
</dbReference>
<evidence type="ECO:0000256" key="3">
    <source>
        <dbReference type="ARBA" id="ARBA00022679"/>
    </source>
</evidence>
<dbReference type="Proteomes" id="UP000009047">
    <property type="component" value="Chromosome"/>
</dbReference>
<evidence type="ECO:0000256" key="6">
    <source>
        <dbReference type="ARBA" id="ARBA00023136"/>
    </source>
</evidence>
<feature type="transmembrane region" description="Helical" evidence="7">
    <location>
        <begin position="12"/>
        <end position="34"/>
    </location>
</feature>
<protein>
    <submittedName>
        <fullName evidence="9">Sugar transferase, PEP-CTERM system associated</fullName>
    </submittedName>
</protein>
<feature type="transmembrane region" description="Helical" evidence="7">
    <location>
        <begin position="105"/>
        <end position="125"/>
    </location>
</feature>
<feature type="domain" description="Bacterial sugar transferase" evidence="8">
    <location>
        <begin position="294"/>
        <end position="477"/>
    </location>
</feature>
<keyword evidence="10" id="KW-1185">Reference proteome</keyword>
<proteinExistence type="inferred from homology"/>
<comment type="similarity">
    <text evidence="2">Belongs to the bacterial sugar transferase family.</text>
</comment>
<keyword evidence="4 7" id="KW-0812">Transmembrane</keyword>
<dbReference type="GO" id="GO:0009242">
    <property type="term" value="P:colanic acid biosynthetic process"/>
    <property type="evidence" value="ECO:0007669"/>
    <property type="project" value="TreeGrafter"/>
</dbReference>
<dbReference type="NCBIfam" id="TIGR03013">
    <property type="entry name" value="EpsB_2"/>
    <property type="match status" value="1"/>
</dbReference>
<evidence type="ECO:0000256" key="5">
    <source>
        <dbReference type="ARBA" id="ARBA00022989"/>
    </source>
</evidence>
<evidence type="ECO:0000313" key="10">
    <source>
        <dbReference type="Proteomes" id="UP000009047"/>
    </source>
</evidence>
<dbReference type="InterPro" id="IPR003362">
    <property type="entry name" value="Bact_transf"/>
</dbReference>
<keyword evidence="5 7" id="KW-1133">Transmembrane helix</keyword>
<reference evidence="9 10" key="1">
    <citation type="journal article" date="2010" name="Stand. Genomic Sci.">
        <title>Complete genome sequence of Desulfarculus baarsii type strain (2st14).</title>
        <authorList>
            <person name="Sun H."/>
            <person name="Spring S."/>
            <person name="Lapidus A."/>
            <person name="Davenport K."/>
            <person name="Del Rio T.G."/>
            <person name="Tice H."/>
            <person name="Nolan M."/>
            <person name="Copeland A."/>
            <person name="Cheng J.F."/>
            <person name="Lucas S."/>
            <person name="Tapia R."/>
            <person name="Goodwin L."/>
            <person name="Pitluck S."/>
            <person name="Ivanova N."/>
            <person name="Pagani I."/>
            <person name="Mavromatis K."/>
            <person name="Ovchinnikova G."/>
            <person name="Pati A."/>
            <person name="Chen A."/>
            <person name="Palaniappan K."/>
            <person name="Hauser L."/>
            <person name="Chang Y.J."/>
            <person name="Jeffries C.D."/>
            <person name="Detter J.C."/>
            <person name="Han C."/>
            <person name="Rohde M."/>
            <person name="Brambilla E."/>
            <person name="Goker M."/>
            <person name="Woyke T."/>
            <person name="Bristow J."/>
            <person name="Eisen J.A."/>
            <person name="Markowitz V."/>
            <person name="Hugenholtz P."/>
            <person name="Kyrpides N.C."/>
            <person name="Klenk H.P."/>
            <person name="Land M."/>
        </authorList>
    </citation>
    <scope>NUCLEOTIDE SEQUENCE [LARGE SCALE GENOMIC DNA]</scope>
    <source>
        <strain evidence="10">ATCC 33931 / DSM 2075 / LMG 7858 / VKM B-1802 / 2st14</strain>
    </source>
</reference>
<dbReference type="STRING" id="644282.Deba_3090"/>
<dbReference type="EMBL" id="CP002085">
    <property type="protein sequence ID" value="ADK86443.1"/>
    <property type="molecule type" value="Genomic_DNA"/>
</dbReference>
<evidence type="ECO:0000256" key="7">
    <source>
        <dbReference type="SAM" id="Phobius"/>
    </source>
</evidence>
<feature type="transmembrane region" description="Helical" evidence="7">
    <location>
        <begin position="299"/>
        <end position="320"/>
    </location>
</feature>
<dbReference type="GO" id="GO:0089702">
    <property type="term" value="F:undecaprenyl-phosphate glucose phosphotransferase activity"/>
    <property type="evidence" value="ECO:0007669"/>
    <property type="project" value="TreeGrafter"/>
</dbReference>
<evidence type="ECO:0000256" key="1">
    <source>
        <dbReference type="ARBA" id="ARBA00004141"/>
    </source>
</evidence>
<dbReference type="Pfam" id="PF13727">
    <property type="entry name" value="CoA_binding_3"/>
    <property type="match status" value="1"/>
</dbReference>
<dbReference type="PANTHER" id="PTHR30576">
    <property type="entry name" value="COLANIC BIOSYNTHESIS UDP-GLUCOSE LIPID CARRIER TRANSFERASE"/>
    <property type="match status" value="1"/>
</dbReference>
<dbReference type="InterPro" id="IPR017475">
    <property type="entry name" value="EPS_sugar_tfrase"/>
</dbReference>